<feature type="transmembrane region" description="Helical" evidence="14">
    <location>
        <begin position="614"/>
        <end position="635"/>
    </location>
</feature>
<protein>
    <submittedName>
        <fullName evidence="17">Uncharacterized protein</fullName>
    </submittedName>
</protein>
<dbReference type="GO" id="GO:0005509">
    <property type="term" value="F:calcium ion binding"/>
    <property type="evidence" value="ECO:0007669"/>
    <property type="project" value="InterPro"/>
</dbReference>
<keyword evidence="10 14" id="KW-1133">Transmembrane helix</keyword>
<dbReference type="CDD" id="cd00051">
    <property type="entry name" value="EFh"/>
    <property type="match status" value="1"/>
</dbReference>
<dbReference type="InterPro" id="IPR013112">
    <property type="entry name" value="FAD-bd_8"/>
</dbReference>
<evidence type="ECO:0000313" key="18">
    <source>
        <dbReference type="Proteomes" id="UP000823388"/>
    </source>
</evidence>
<dbReference type="PANTHER" id="PTHR11972">
    <property type="entry name" value="NADPH OXIDASE"/>
    <property type="match status" value="1"/>
</dbReference>
<evidence type="ECO:0000256" key="3">
    <source>
        <dbReference type="ARBA" id="ARBA00022559"/>
    </source>
</evidence>
<dbReference type="SFLD" id="SFLDG01169">
    <property type="entry name" value="NADPH_oxidase_subgroup_(NOX)"/>
    <property type="match status" value="1"/>
</dbReference>
<dbReference type="AlphaFoldDB" id="A0A8T0W7K9"/>
<dbReference type="PANTHER" id="PTHR11972:SF44">
    <property type="entry name" value="RESPIRATORY BURST OXIDASE HOMOLOG PROTEIN E"/>
    <property type="match status" value="1"/>
</dbReference>
<dbReference type="InterPro" id="IPR013130">
    <property type="entry name" value="Fe3_Rdtase_TM_dom"/>
</dbReference>
<evidence type="ECO:0000256" key="7">
    <source>
        <dbReference type="ARBA" id="ARBA00022827"/>
    </source>
</evidence>
<comment type="caution">
    <text evidence="17">The sequence shown here is derived from an EMBL/GenBank/DDBJ whole genome shotgun (WGS) entry which is preliminary data.</text>
</comment>
<evidence type="ECO:0000259" key="16">
    <source>
        <dbReference type="PROSITE" id="PS51384"/>
    </source>
</evidence>
<dbReference type="FunFam" id="1.10.238.10:FF:000049">
    <property type="entry name" value="Respiratory burst oxidase homolog A"/>
    <property type="match status" value="1"/>
</dbReference>
<evidence type="ECO:0000256" key="14">
    <source>
        <dbReference type="SAM" id="Phobius"/>
    </source>
</evidence>
<evidence type="ECO:0000256" key="6">
    <source>
        <dbReference type="ARBA" id="ARBA00022723"/>
    </source>
</evidence>
<dbReference type="SUPFAM" id="SSF47473">
    <property type="entry name" value="EF-hand"/>
    <property type="match status" value="1"/>
</dbReference>
<dbReference type="GO" id="GO:0016174">
    <property type="term" value="F:NAD(P)H oxidase H2O2-forming activity"/>
    <property type="evidence" value="ECO:0007669"/>
    <property type="project" value="TreeGrafter"/>
</dbReference>
<dbReference type="SUPFAM" id="SSF63380">
    <property type="entry name" value="Riboflavin synthase domain-like"/>
    <property type="match status" value="1"/>
</dbReference>
<evidence type="ECO:0000256" key="12">
    <source>
        <dbReference type="ARBA" id="ARBA00023136"/>
    </source>
</evidence>
<keyword evidence="4" id="KW-0285">Flavoprotein</keyword>
<dbReference type="GO" id="GO:0004601">
    <property type="term" value="F:peroxidase activity"/>
    <property type="evidence" value="ECO:0007669"/>
    <property type="project" value="UniProtKB-KW"/>
</dbReference>
<dbReference type="EMBL" id="CM029039">
    <property type="protein sequence ID" value="KAG2643640.1"/>
    <property type="molecule type" value="Genomic_DNA"/>
</dbReference>
<dbReference type="Gene3D" id="3.40.50.80">
    <property type="entry name" value="Nucleotide-binding domain of ferredoxin-NADP reductase (FNR) module"/>
    <property type="match status" value="1"/>
</dbReference>
<organism evidence="17 18">
    <name type="scientific">Panicum virgatum</name>
    <name type="common">Blackwell switchgrass</name>
    <dbReference type="NCBI Taxonomy" id="38727"/>
    <lineage>
        <taxon>Eukaryota</taxon>
        <taxon>Viridiplantae</taxon>
        <taxon>Streptophyta</taxon>
        <taxon>Embryophyta</taxon>
        <taxon>Tracheophyta</taxon>
        <taxon>Spermatophyta</taxon>
        <taxon>Magnoliopsida</taxon>
        <taxon>Liliopsida</taxon>
        <taxon>Poales</taxon>
        <taxon>Poaceae</taxon>
        <taxon>PACMAD clade</taxon>
        <taxon>Panicoideae</taxon>
        <taxon>Panicodae</taxon>
        <taxon>Paniceae</taxon>
        <taxon>Panicinae</taxon>
        <taxon>Panicum</taxon>
        <taxon>Panicum sect. Hiantes</taxon>
    </lineage>
</organism>
<feature type="domain" description="FAD-binding FR-type" evidence="16">
    <location>
        <begin position="669"/>
        <end position="790"/>
    </location>
</feature>
<dbReference type="GO" id="GO:0005886">
    <property type="term" value="C:plasma membrane"/>
    <property type="evidence" value="ECO:0007669"/>
    <property type="project" value="TreeGrafter"/>
</dbReference>
<dbReference type="Pfam" id="PF01794">
    <property type="entry name" value="Ferric_reduct"/>
    <property type="match status" value="1"/>
</dbReference>
<dbReference type="FunFam" id="3.40.50.80:FF:000028">
    <property type="entry name" value="Respiratory burst oxidase protein E"/>
    <property type="match status" value="1"/>
</dbReference>
<evidence type="ECO:0000256" key="9">
    <source>
        <dbReference type="ARBA" id="ARBA00022857"/>
    </source>
</evidence>
<sequence>MWTPSRGSNARRAGHRRIADYLADDQTTTTDASDNESYTTAYGDEFFAAAAAPGGGMLPAFLADQSDLVEVMLELDEESMVVRSVTPTSAALYGAASLPAPPPAGFGASPSPSPRHHAPSEGGGGRLSRCSSTSSRIRRKFAWLRSPSPTPAELQREAAMAARERRREQAQLNRSRAGARRALKGLRFISRTTGSVEAAELWHRVEERFNGLAREGLLSRDDFGECIGMVDSKEFAVGIFDALARRRRQNLERITKEELYDFWLQISDQSFDARLQIFFDMVDTNVDGRITREEVQELIVLSASANKLAKLKEQAEEYAALIMEELDPENLAYIELWQLEALLLQRDTYMNYSRPLSTASGAQWSQNLGVGGTLTVTGGGGADGGCGGGDQQAAGAPRERRRRSWGVRRAAARVRVAAEENWRRVWVLALWFAAMAALFVWKFVQYRRTSAFQVMGYCLPTAKGAAETLKLNMALVLLPVCRNTLTWLRSSWARFFVPFDDNITFHKMIATAIVVGITLHAGNHLACDFPRVIAASPEEYALVAGAFGPGKPTYAGLLSGAEGVTGVAMVVLMTVSFTLATHPFRKGEPKGGGGAAAVTSRLPAPLNRLTGFNAFWYSHHLLGIVYALLLVHGYFLFLVHRWYEKTTWMYISVPLVLYVGERMLRALRSNAYTVKILKVCLLPGNVLTITMSKPYGFRYRSGQYIFLQCPMISPFEWHPFSITSAPGDDYLSVHIRTNGDWTQELKRIFVENYFSPHLNRRASFSELGAAEPRSLPKLLVDGPYGAPAQDFRNYDVLLLVGLGIGATPFISILRDLLNNIKIADELMDLAMETSRSEDSANSFSVSTASSNRKRAYRTSRAHFYWVTREAGSFEWFKGVMNEVAEMDKKGVIELHNYLTSVYEERDARTTLLSMVQALNHAKHGVDIVSGTRVRTHFARPNWKEVFTRIASKHPNSTVGVFYCGAPTLAKELKTLAHEMSHKTGTRFHFHKEYF</sequence>
<keyword evidence="5 14" id="KW-0812">Transmembrane</keyword>
<gene>
    <name evidence="17" type="ORF">PVAP13_2KG347800</name>
</gene>
<evidence type="ECO:0000256" key="13">
    <source>
        <dbReference type="SAM" id="MobiDB-lite"/>
    </source>
</evidence>
<keyword evidence="8" id="KW-0106">Calcium</keyword>
<reference evidence="17" key="1">
    <citation type="submission" date="2020-05" db="EMBL/GenBank/DDBJ databases">
        <title>WGS assembly of Panicum virgatum.</title>
        <authorList>
            <person name="Lovell J.T."/>
            <person name="Jenkins J."/>
            <person name="Shu S."/>
            <person name="Juenger T.E."/>
            <person name="Schmutz J."/>
        </authorList>
    </citation>
    <scope>NUCLEOTIDE SEQUENCE</scope>
    <source>
        <strain evidence="17">AP13</strain>
    </source>
</reference>
<keyword evidence="3" id="KW-0575">Peroxidase</keyword>
<comment type="subcellular location">
    <subcellularLocation>
        <location evidence="1">Membrane</location>
        <topology evidence="1">Multi-pass membrane protein</topology>
    </subcellularLocation>
</comment>
<keyword evidence="12 14" id="KW-0472">Membrane</keyword>
<comment type="similarity">
    <text evidence="2">Belongs to the RBOH (TC 5.B.1.3) family.</text>
</comment>
<feature type="transmembrane region" description="Helical" evidence="14">
    <location>
        <begin position="796"/>
        <end position="817"/>
    </location>
</feature>
<evidence type="ECO:0000259" key="15">
    <source>
        <dbReference type="PROSITE" id="PS50222"/>
    </source>
</evidence>
<dbReference type="InterPro" id="IPR013623">
    <property type="entry name" value="NADPH_Ox"/>
</dbReference>
<dbReference type="PRINTS" id="PR00466">
    <property type="entry name" value="GP91PHOX"/>
</dbReference>
<evidence type="ECO:0000313" key="17">
    <source>
        <dbReference type="EMBL" id="KAG2643640.1"/>
    </source>
</evidence>
<dbReference type="Pfam" id="PF08030">
    <property type="entry name" value="NAD_binding_6"/>
    <property type="match status" value="1"/>
</dbReference>
<dbReference type="Gene3D" id="1.10.238.10">
    <property type="entry name" value="EF-hand"/>
    <property type="match status" value="1"/>
</dbReference>
<dbReference type="CDD" id="cd06186">
    <property type="entry name" value="NOX_Duox_like_FAD_NADP"/>
    <property type="match status" value="1"/>
</dbReference>
<keyword evidence="7" id="KW-0274">FAD</keyword>
<keyword evidence="11" id="KW-0560">Oxidoreductase</keyword>
<dbReference type="InterPro" id="IPR013121">
    <property type="entry name" value="Fe_red_NAD-bd_6"/>
</dbReference>
<feature type="compositionally biased region" description="Low complexity" evidence="13">
    <location>
        <begin position="20"/>
        <end position="32"/>
    </location>
</feature>
<proteinExistence type="inferred from homology"/>
<dbReference type="FunFam" id="2.40.30.10:FF:000019">
    <property type="entry name" value="Respiratory burst oxidase homolog A"/>
    <property type="match status" value="1"/>
</dbReference>
<evidence type="ECO:0000256" key="1">
    <source>
        <dbReference type="ARBA" id="ARBA00004141"/>
    </source>
</evidence>
<dbReference type="InterPro" id="IPR002048">
    <property type="entry name" value="EF_hand_dom"/>
</dbReference>
<keyword evidence="9" id="KW-0521">NADP</keyword>
<dbReference type="OrthoDB" id="167398at2759"/>
<evidence type="ECO:0000256" key="10">
    <source>
        <dbReference type="ARBA" id="ARBA00022989"/>
    </source>
</evidence>
<dbReference type="Pfam" id="PF08022">
    <property type="entry name" value="FAD_binding_8"/>
    <property type="match status" value="1"/>
</dbReference>
<feature type="transmembrane region" description="Helical" evidence="14">
    <location>
        <begin position="425"/>
        <end position="444"/>
    </location>
</feature>
<dbReference type="InterPro" id="IPR050369">
    <property type="entry name" value="RBOH/FRE"/>
</dbReference>
<dbReference type="Gene3D" id="2.40.30.10">
    <property type="entry name" value="Translation factors"/>
    <property type="match status" value="1"/>
</dbReference>
<evidence type="ECO:0000256" key="2">
    <source>
        <dbReference type="ARBA" id="ARBA00007975"/>
    </source>
</evidence>
<feature type="region of interest" description="Disordered" evidence="13">
    <location>
        <begin position="103"/>
        <end position="131"/>
    </location>
</feature>
<keyword evidence="18" id="KW-1185">Reference proteome</keyword>
<dbReference type="PROSITE" id="PS50222">
    <property type="entry name" value="EF_HAND_2"/>
    <property type="match status" value="1"/>
</dbReference>
<dbReference type="InterPro" id="IPR011992">
    <property type="entry name" value="EF-hand-dom_pair"/>
</dbReference>
<dbReference type="Pfam" id="PF08414">
    <property type="entry name" value="NADPH_Ox"/>
    <property type="match status" value="1"/>
</dbReference>
<feature type="domain" description="EF-hand" evidence="15">
    <location>
        <begin position="270"/>
        <end position="305"/>
    </location>
</feature>
<dbReference type="InterPro" id="IPR000778">
    <property type="entry name" value="Cyt_b245_heavy_chain"/>
</dbReference>
<keyword evidence="6" id="KW-0479">Metal-binding</keyword>
<evidence type="ECO:0000256" key="5">
    <source>
        <dbReference type="ARBA" id="ARBA00022692"/>
    </source>
</evidence>
<dbReference type="InterPro" id="IPR017927">
    <property type="entry name" value="FAD-bd_FR_type"/>
</dbReference>
<dbReference type="InterPro" id="IPR039261">
    <property type="entry name" value="FNR_nucleotide-bd"/>
</dbReference>
<dbReference type="InterPro" id="IPR017938">
    <property type="entry name" value="Riboflavin_synthase-like_b-brl"/>
</dbReference>
<name>A0A8T0W7K9_PANVG</name>
<dbReference type="SUPFAM" id="SSF52343">
    <property type="entry name" value="Ferredoxin reductase-like, C-terminal NADP-linked domain"/>
    <property type="match status" value="1"/>
</dbReference>
<accession>A0A8T0W7K9</accession>
<evidence type="ECO:0000256" key="11">
    <source>
        <dbReference type="ARBA" id="ARBA00023002"/>
    </source>
</evidence>
<feature type="region of interest" description="Disordered" evidence="13">
    <location>
        <begin position="1"/>
        <end position="37"/>
    </location>
</feature>
<dbReference type="Proteomes" id="UP000823388">
    <property type="component" value="Chromosome 2K"/>
</dbReference>
<evidence type="ECO:0000256" key="8">
    <source>
        <dbReference type="ARBA" id="ARBA00022837"/>
    </source>
</evidence>
<evidence type="ECO:0000256" key="4">
    <source>
        <dbReference type="ARBA" id="ARBA00022630"/>
    </source>
</evidence>
<dbReference type="PROSITE" id="PS51384">
    <property type="entry name" value="FAD_FR"/>
    <property type="match status" value="1"/>
</dbReference>